<dbReference type="GO" id="GO:0030288">
    <property type="term" value="C:outer membrane-bounded periplasmic space"/>
    <property type="evidence" value="ECO:0007669"/>
    <property type="project" value="UniProtKB-ARBA"/>
</dbReference>
<dbReference type="Pfam" id="PF00496">
    <property type="entry name" value="SBP_bac_5"/>
    <property type="match status" value="1"/>
</dbReference>
<dbReference type="Gene3D" id="3.10.105.10">
    <property type="entry name" value="Dipeptide-binding Protein, Domain 3"/>
    <property type="match status" value="1"/>
</dbReference>
<sequence length="543" mass="61567">MQAKQVFSLINLSLFIIFFFTGCSERITPVERANKEQILLKANGADPATLDPQLATGVIEFDILLSLFEGLMKPNPVTLDPEPAVAESYEASEDGKRYTFFFRKDALWSNGDPITAHDFEFSYKRILSPNLGSQYAYMLYPILNASKFNQGEIDDFAEVGVKAIDDHTLQIDLESPTPYFLSLILHLSWYPVHPPTILKHGEMDELGTRWTRPGNMVSNGPFALKKWSVNDDLVVTRNTNYWDNDAVALNGIHFLPIENLNTEERAFRAGQVHITKSIPLSKVDSYRASGSKDLRINPYLGIYYYTINTTRPPLDNIEVRKALSMAIDRKLITEKILKGGQLPALHFTPPNTGGYTTEYNVQENVEEAQKLLADAGFPGGKNFPVIELLYNSSESHKLIAEAIQQMWKKNLGIDVSLINQDWKVYLNSRRQKDYDIARASWIGDFVDPINFLDLMASYSGNNHTGWASLEFDELLDEASRTSDPEKRFTILQEAEAMALKEMPVIPIYFYMSVYLVNPAVEGWHANILDWHPYQAISLKNEAN</sequence>
<protein>
    <submittedName>
        <fullName evidence="6">Peptide ABC transporter substrate-binding protein</fullName>
    </submittedName>
</protein>
<dbReference type="InterPro" id="IPR000914">
    <property type="entry name" value="SBP_5_dom"/>
</dbReference>
<organism evidence="6 7">
    <name type="scientific">Rubellicoccus peritrichatus</name>
    <dbReference type="NCBI Taxonomy" id="3080537"/>
    <lineage>
        <taxon>Bacteria</taxon>
        <taxon>Pseudomonadati</taxon>
        <taxon>Verrucomicrobiota</taxon>
        <taxon>Opitutia</taxon>
        <taxon>Puniceicoccales</taxon>
        <taxon>Cerasicoccaceae</taxon>
        <taxon>Rubellicoccus</taxon>
    </lineage>
</organism>
<dbReference type="PIRSF" id="PIRSF002741">
    <property type="entry name" value="MppA"/>
    <property type="match status" value="1"/>
</dbReference>
<dbReference type="PANTHER" id="PTHR30290">
    <property type="entry name" value="PERIPLASMIC BINDING COMPONENT OF ABC TRANSPORTER"/>
    <property type="match status" value="1"/>
</dbReference>
<dbReference type="SUPFAM" id="SSF53850">
    <property type="entry name" value="Periplasmic binding protein-like II"/>
    <property type="match status" value="1"/>
</dbReference>
<evidence type="ECO:0000259" key="5">
    <source>
        <dbReference type="Pfam" id="PF00496"/>
    </source>
</evidence>
<evidence type="ECO:0000256" key="4">
    <source>
        <dbReference type="ARBA" id="ARBA00022729"/>
    </source>
</evidence>
<accession>A0AAQ3L8M3</accession>
<evidence type="ECO:0000256" key="3">
    <source>
        <dbReference type="ARBA" id="ARBA00022448"/>
    </source>
</evidence>
<reference evidence="6 7" key="1">
    <citation type="submission" date="2023-10" db="EMBL/GenBank/DDBJ databases">
        <title>Rubellicoccus peritrichatus gen. nov., sp. nov., isolated from an algae of coral reef tank.</title>
        <authorList>
            <person name="Luo J."/>
        </authorList>
    </citation>
    <scope>NUCLEOTIDE SEQUENCE [LARGE SCALE GENOMIC DNA]</scope>
    <source>
        <strain evidence="6 7">CR14</strain>
    </source>
</reference>
<evidence type="ECO:0000256" key="2">
    <source>
        <dbReference type="ARBA" id="ARBA00005695"/>
    </source>
</evidence>
<dbReference type="AlphaFoldDB" id="A0AAQ3L8M3"/>
<proteinExistence type="inferred from homology"/>
<dbReference type="PROSITE" id="PS51257">
    <property type="entry name" value="PROKAR_LIPOPROTEIN"/>
    <property type="match status" value="1"/>
</dbReference>
<dbReference type="InterPro" id="IPR039424">
    <property type="entry name" value="SBP_5"/>
</dbReference>
<dbReference type="KEGG" id="puo:RZN69_15035"/>
<keyword evidence="7" id="KW-1185">Reference proteome</keyword>
<name>A0AAQ3L8M3_9BACT</name>
<keyword evidence="3" id="KW-0813">Transport</keyword>
<dbReference type="Gene3D" id="3.40.190.10">
    <property type="entry name" value="Periplasmic binding protein-like II"/>
    <property type="match status" value="1"/>
</dbReference>
<comment type="subcellular location">
    <subcellularLocation>
        <location evidence="1">Cell envelope</location>
    </subcellularLocation>
</comment>
<dbReference type="GO" id="GO:0043190">
    <property type="term" value="C:ATP-binding cassette (ABC) transporter complex"/>
    <property type="evidence" value="ECO:0007669"/>
    <property type="project" value="InterPro"/>
</dbReference>
<dbReference type="FunFam" id="3.90.76.10:FF:000001">
    <property type="entry name" value="Oligopeptide ABC transporter substrate-binding protein"/>
    <property type="match status" value="1"/>
</dbReference>
<evidence type="ECO:0000313" key="7">
    <source>
        <dbReference type="Proteomes" id="UP001304300"/>
    </source>
</evidence>
<dbReference type="GO" id="GO:0015833">
    <property type="term" value="P:peptide transport"/>
    <property type="evidence" value="ECO:0007669"/>
    <property type="project" value="TreeGrafter"/>
</dbReference>
<dbReference type="GO" id="GO:1904680">
    <property type="term" value="F:peptide transmembrane transporter activity"/>
    <property type="evidence" value="ECO:0007669"/>
    <property type="project" value="TreeGrafter"/>
</dbReference>
<dbReference type="Gene3D" id="3.90.76.10">
    <property type="entry name" value="Dipeptide-binding Protein, Domain 1"/>
    <property type="match status" value="1"/>
</dbReference>
<dbReference type="FunFam" id="3.10.105.10:FF:000001">
    <property type="entry name" value="Oligopeptide ABC transporter, oligopeptide-binding protein"/>
    <property type="match status" value="1"/>
</dbReference>
<dbReference type="RefSeq" id="WP_317831998.1">
    <property type="nucleotide sequence ID" value="NZ_CP136920.1"/>
</dbReference>
<gene>
    <name evidence="6" type="ORF">RZN69_15035</name>
</gene>
<dbReference type="InterPro" id="IPR030678">
    <property type="entry name" value="Peptide/Ni-bd"/>
</dbReference>
<evidence type="ECO:0000313" key="6">
    <source>
        <dbReference type="EMBL" id="WOO39939.1"/>
    </source>
</evidence>
<evidence type="ECO:0000256" key="1">
    <source>
        <dbReference type="ARBA" id="ARBA00004196"/>
    </source>
</evidence>
<comment type="similarity">
    <text evidence="2">Belongs to the bacterial solute-binding protein 5 family.</text>
</comment>
<dbReference type="PANTHER" id="PTHR30290:SF10">
    <property type="entry name" value="PERIPLASMIC OLIGOPEPTIDE-BINDING PROTEIN-RELATED"/>
    <property type="match status" value="1"/>
</dbReference>
<feature type="domain" description="Solute-binding protein family 5" evidence="5">
    <location>
        <begin position="81"/>
        <end position="462"/>
    </location>
</feature>
<dbReference type="Proteomes" id="UP001304300">
    <property type="component" value="Chromosome"/>
</dbReference>
<keyword evidence="4" id="KW-0732">Signal</keyword>
<dbReference type="CDD" id="cd08504">
    <property type="entry name" value="PBP2_OppA"/>
    <property type="match status" value="1"/>
</dbReference>
<dbReference type="EMBL" id="CP136920">
    <property type="protein sequence ID" value="WOO39939.1"/>
    <property type="molecule type" value="Genomic_DNA"/>
</dbReference>